<keyword evidence="3" id="KW-1185">Reference proteome</keyword>
<proteinExistence type="predicted"/>
<feature type="region of interest" description="Disordered" evidence="1">
    <location>
        <begin position="84"/>
        <end position="109"/>
    </location>
</feature>
<dbReference type="PANTHER" id="PTHR45085">
    <property type="entry name" value="F21J9.14"/>
    <property type="match status" value="1"/>
</dbReference>
<dbReference type="Proteomes" id="UP000233551">
    <property type="component" value="Unassembled WGS sequence"/>
</dbReference>
<evidence type="ECO:0000256" key="1">
    <source>
        <dbReference type="SAM" id="MobiDB-lite"/>
    </source>
</evidence>
<organism evidence="2 3">
    <name type="scientific">Punica granatum</name>
    <name type="common">Pomegranate</name>
    <dbReference type="NCBI Taxonomy" id="22663"/>
    <lineage>
        <taxon>Eukaryota</taxon>
        <taxon>Viridiplantae</taxon>
        <taxon>Streptophyta</taxon>
        <taxon>Embryophyta</taxon>
        <taxon>Tracheophyta</taxon>
        <taxon>Spermatophyta</taxon>
        <taxon>Magnoliopsida</taxon>
        <taxon>eudicotyledons</taxon>
        <taxon>Gunneridae</taxon>
        <taxon>Pentapetalae</taxon>
        <taxon>rosids</taxon>
        <taxon>malvids</taxon>
        <taxon>Myrtales</taxon>
        <taxon>Lythraceae</taxon>
        <taxon>Punica</taxon>
    </lineage>
</organism>
<comment type="caution">
    <text evidence="2">The sequence shown here is derived from an EMBL/GenBank/DDBJ whole genome shotgun (WGS) entry which is preliminary data.</text>
</comment>
<evidence type="ECO:0000313" key="3">
    <source>
        <dbReference type="Proteomes" id="UP000233551"/>
    </source>
</evidence>
<dbReference type="STRING" id="22663.A0A2I0JA05"/>
<name>A0A2I0JA05_PUNGR</name>
<dbReference type="PANTHER" id="PTHR45085:SF2">
    <property type="entry name" value="F21J9.14"/>
    <property type="match status" value="1"/>
</dbReference>
<sequence length="158" mass="16760">MASLVWNVGFPAVASGLRELPPAREGTEARGMGGGKNRSLVELITSNSSKALCVGACVCQEVAAYRAVGVNYSIGVDLISYRPSSSRETSTASPSPTPPSTSSSLMCSTTSSTRTASWEIERTLKPGRFYVLHVALSCRADKYSAYDLFAVKPLVALF</sequence>
<dbReference type="EMBL" id="PGOL01001882">
    <property type="protein sequence ID" value="PKI53101.1"/>
    <property type="molecule type" value="Genomic_DNA"/>
</dbReference>
<reference evidence="2 3" key="1">
    <citation type="submission" date="2017-11" db="EMBL/GenBank/DDBJ databases">
        <title>De-novo sequencing of pomegranate (Punica granatum L.) genome.</title>
        <authorList>
            <person name="Akparov Z."/>
            <person name="Amiraslanov A."/>
            <person name="Hajiyeva S."/>
            <person name="Abbasov M."/>
            <person name="Kaur K."/>
            <person name="Hamwieh A."/>
            <person name="Solovyev V."/>
            <person name="Salamov A."/>
            <person name="Braich B."/>
            <person name="Kosarev P."/>
            <person name="Mahmoud A."/>
            <person name="Hajiyev E."/>
            <person name="Babayeva S."/>
            <person name="Izzatullayeva V."/>
            <person name="Mammadov A."/>
            <person name="Mammadov A."/>
            <person name="Sharifova S."/>
            <person name="Ojaghi J."/>
            <person name="Eynullazada K."/>
            <person name="Bayramov B."/>
            <person name="Abdulazimova A."/>
            <person name="Shahmuradov I."/>
        </authorList>
    </citation>
    <scope>NUCLEOTIDE SEQUENCE [LARGE SCALE GENOMIC DNA]</scope>
    <source>
        <strain evidence="3">cv. AG2017</strain>
        <tissue evidence="2">Leaf</tissue>
    </source>
</reference>
<protein>
    <submittedName>
        <fullName evidence="2">Uncharacterized protein</fullName>
    </submittedName>
</protein>
<dbReference type="AlphaFoldDB" id="A0A2I0JA05"/>
<gene>
    <name evidence="2" type="ORF">CRG98_026506</name>
</gene>
<evidence type="ECO:0000313" key="2">
    <source>
        <dbReference type="EMBL" id="PKI53101.1"/>
    </source>
</evidence>
<accession>A0A2I0JA05</accession>